<reference evidence="4" key="1">
    <citation type="journal article" date="2019" name="Int. J. Syst. Evol. Microbiol.">
        <title>The Global Catalogue of Microorganisms (GCM) 10K type strain sequencing project: providing services to taxonomists for standard genome sequencing and annotation.</title>
        <authorList>
            <consortium name="The Broad Institute Genomics Platform"/>
            <consortium name="The Broad Institute Genome Sequencing Center for Infectious Disease"/>
            <person name="Wu L."/>
            <person name="Ma J."/>
        </authorList>
    </citation>
    <scope>NUCLEOTIDE SEQUENCE [LARGE SCALE GENOMIC DNA]</scope>
    <source>
        <strain evidence="4">JCM 16702</strain>
    </source>
</reference>
<feature type="region of interest" description="Disordered" evidence="1">
    <location>
        <begin position="15"/>
        <end position="37"/>
    </location>
</feature>
<keyword evidence="2" id="KW-0472">Membrane</keyword>
<dbReference type="Gene3D" id="1.20.1250.20">
    <property type="entry name" value="MFS general substrate transporter like domains"/>
    <property type="match status" value="1"/>
</dbReference>
<dbReference type="SUPFAM" id="SSF103473">
    <property type="entry name" value="MFS general substrate transporter"/>
    <property type="match status" value="1"/>
</dbReference>
<evidence type="ECO:0008006" key="5">
    <source>
        <dbReference type="Google" id="ProtNLM"/>
    </source>
</evidence>
<dbReference type="Proteomes" id="UP001500683">
    <property type="component" value="Unassembled WGS sequence"/>
</dbReference>
<gene>
    <name evidence="3" type="ORF">GCM10022214_27390</name>
</gene>
<accession>A0ABP7VMA1</accession>
<feature type="region of interest" description="Disordered" evidence="1">
    <location>
        <begin position="186"/>
        <end position="207"/>
    </location>
</feature>
<dbReference type="InterPro" id="IPR036259">
    <property type="entry name" value="MFS_trans_sf"/>
</dbReference>
<evidence type="ECO:0000256" key="1">
    <source>
        <dbReference type="SAM" id="MobiDB-lite"/>
    </source>
</evidence>
<organism evidence="3 4">
    <name type="scientific">Actinomadura miaoliensis</name>
    <dbReference type="NCBI Taxonomy" id="430685"/>
    <lineage>
        <taxon>Bacteria</taxon>
        <taxon>Bacillati</taxon>
        <taxon>Actinomycetota</taxon>
        <taxon>Actinomycetes</taxon>
        <taxon>Streptosporangiales</taxon>
        <taxon>Thermomonosporaceae</taxon>
        <taxon>Actinomadura</taxon>
    </lineage>
</organism>
<evidence type="ECO:0000256" key="2">
    <source>
        <dbReference type="SAM" id="Phobius"/>
    </source>
</evidence>
<evidence type="ECO:0000313" key="4">
    <source>
        <dbReference type="Proteomes" id="UP001500683"/>
    </source>
</evidence>
<proteinExistence type="predicted"/>
<keyword evidence="2" id="KW-0812">Transmembrane</keyword>
<keyword evidence="4" id="KW-1185">Reference proteome</keyword>
<feature type="transmembrane region" description="Helical" evidence="2">
    <location>
        <begin position="46"/>
        <end position="64"/>
    </location>
</feature>
<comment type="caution">
    <text evidence="3">The sequence shown here is derived from an EMBL/GenBank/DDBJ whole genome shotgun (WGS) entry which is preliminary data.</text>
</comment>
<keyword evidence="2" id="KW-1133">Transmembrane helix</keyword>
<evidence type="ECO:0000313" key="3">
    <source>
        <dbReference type="EMBL" id="GAA4070350.1"/>
    </source>
</evidence>
<feature type="transmembrane region" description="Helical" evidence="2">
    <location>
        <begin position="76"/>
        <end position="95"/>
    </location>
</feature>
<name>A0ABP7VMA1_9ACTN</name>
<sequence>MTYVTGPRCYRERGAGVSLSSERRANERSSQPTTPRVEFQRDRAKAFDVYGAVSAASGGLGLLLDGALTTNLSWRWRMYIHLIFAAIAIIARMLLAGRQQRASAADDQRLLSGSCSCSVPVVAWRIRSARAVAGVSPMRADGRHWRDQTHPGRNVHERYLASNASRLKPDTRRRIGRARSVASSMRRVSGSVGCGPSSVVRGASISR</sequence>
<dbReference type="EMBL" id="BAAAZG010000016">
    <property type="protein sequence ID" value="GAA4070350.1"/>
    <property type="molecule type" value="Genomic_DNA"/>
</dbReference>
<protein>
    <recommendedName>
        <fullName evidence="5">MFS transporter</fullName>
    </recommendedName>
</protein>